<proteinExistence type="predicted"/>
<dbReference type="InterPro" id="IPR016024">
    <property type="entry name" value="ARM-type_fold"/>
</dbReference>
<dbReference type="Proteomes" id="UP001378592">
    <property type="component" value="Unassembled WGS sequence"/>
</dbReference>
<dbReference type="InterPro" id="IPR049362">
    <property type="entry name" value="TTI1_rpt"/>
</dbReference>
<evidence type="ECO:0000313" key="4">
    <source>
        <dbReference type="EMBL" id="KAK7867953.1"/>
    </source>
</evidence>
<dbReference type="PANTHER" id="PTHR18460">
    <property type="entry name" value="TEL2 INTERACTING PROTEIN 1 TTI1 FAMILY MEMBER"/>
    <property type="match status" value="1"/>
</dbReference>
<dbReference type="PANTHER" id="PTHR18460:SF3">
    <property type="entry name" value="TELO2-INTERACTING PROTEIN 1 HOMOLOG"/>
    <property type="match status" value="1"/>
</dbReference>
<feature type="domain" description="TTI1 N-terminal TPR" evidence="1">
    <location>
        <begin position="7"/>
        <end position="357"/>
    </location>
</feature>
<evidence type="ECO:0000313" key="5">
    <source>
        <dbReference type="Proteomes" id="UP001378592"/>
    </source>
</evidence>
<dbReference type="SUPFAM" id="SSF48371">
    <property type="entry name" value="ARM repeat"/>
    <property type="match status" value="2"/>
</dbReference>
<evidence type="ECO:0000313" key="3">
    <source>
        <dbReference type="EMBL" id="KAK7867603.1"/>
    </source>
</evidence>
<organism evidence="4 5">
    <name type="scientific">Gryllus longicercus</name>
    <dbReference type="NCBI Taxonomy" id="2509291"/>
    <lineage>
        <taxon>Eukaryota</taxon>
        <taxon>Metazoa</taxon>
        <taxon>Ecdysozoa</taxon>
        <taxon>Arthropoda</taxon>
        <taxon>Hexapoda</taxon>
        <taxon>Insecta</taxon>
        <taxon>Pterygota</taxon>
        <taxon>Neoptera</taxon>
        <taxon>Polyneoptera</taxon>
        <taxon>Orthoptera</taxon>
        <taxon>Ensifera</taxon>
        <taxon>Gryllidea</taxon>
        <taxon>Grylloidea</taxon>
        <taxon>Gryllidae</taxon>
        <taxon>Gryllinae</taxon>
        <taxon>Gryllus</taxon>
    </lineage>
</organism>
<dbReference type="Pfam" id="PF24173">
    <property type="entry name" value="TPR_TTI1_N"/>
    <property type="match status" value="1"/>
</dbReference>
<evidence type="ECO:0000259" key="1">
    <source>
        <dbReference type="Pfam" id="PF24173"/>
    </source>
</evidence>
<gene>
    <name evidence="4" type="ORF">R5R35_005295</name>
    <name evidence="3" type="ORF">R5R35_014801</name>
</gene>
<protein>
    <submittedName>
        <fullName evidence="4">Uncharacterized protein</fullName>
    </submittedName>
</protein>
<dbReference type="EMBL" id="JAZDUA010000115">
    <property type="protein sequence ID" value="KAK7867603.1"/>
    <property type="molecule type" value="Genomic_DNA"/>
</dbReference>
<dbReference type="InterPro" id="IPR052587">
    <property type="entry name" value="TELO2-interacting_protein_1"/>
</dbReference>
<feature type="domain" description="TTI1 C-terminal TPR" evidence="2">
    <location>
        <begin position="730"/>
        <end position="1005"/>
    </location>
</feature>
<dbReference type="Gene3D" id="1.25.10.10">
    <property type="entry name" value="Leucine-rich Repeat Variant"/>
    <property type="match status" value="2"/>
</dbReference>
<dbReference type="InterPro" id="IPR057567">
    <property type="entry name" value="TPR_TTI1_C"/>
</dbReference>
<name>A0AAN9VPN2_9ORTH</name>
<sequence length="1047" mass="119648">MHCNSAFALLKPVCDEVVKNPTKKCLQDLTETFGQIPIKTLLQLQDYVLYPLELNLQRPYVSSETRRHIVDCIKQLILCTEVNSLKKYLNLYTLLFIQLFDKDSSSMVANVSEELKLSVIQCVTKITQKCTDDIIRQIYNKNNVPRISQGIFVCVHIMQNEKLRPLRIAAIEFIMAITQIDDQERYIEVWRPSIADMIMFIVPGVLTGLHKVVIGDEKQGHLVTKTALRAWSRILVLVLEDIIIAKTKTKMHFSAKVTVISDAKTKSEENQSENEKETETIIKTIQSQQRTLDWAKGVAENVLKMSESLRPLQNHSHWKVRHELAESCYSILDKCQQHLKDTSVIFVEILLKLSDDDADQVASTSQAAIKSLTQKLEEEDGISFYEILEENFYGLVTKLPRIIHVESDSEKLAVLRLLKQYLTLIGSGRLPQLLQKTSHLERTVLALLQTAELQSSNMSLLSDCSLRDLELNQDAIFHTPWKQFKHFADQSIIEKLEVVLMLLGQNGDLEILCNHLLELLSTGREHRNEIVFVLNKIMLGGLHTEENIHIVKNTLDTYLSPQLWYVPLTVSVTRTETVTTSEVLNISQVRSNLQLVCLLAEGIGYMATALETRFSRFLMHCLYLIVERAGSPHEALAAAGLKAAAAIAKAVHQGNDITSLLSANMDYFMVQVSLRLRNMRRDPGVLSVLSIAMRHSIQEMLPYLQNAVTEVLLQCCDTFQMQHTSSFLHVFYTFFLCIKKWFPSKNDKRGTSCKETIDIPSVISEFVEYIENSQRCKIHFKNLKFNEGYTEQTKEMSEPIESNYLGEETPEKQEVPSHIKMTVSVVQRCLHLLPRKDKQCRLQALETLTEGLEVLADYENELLPMVHQVWSPLIGRLQDSSDPLVLNRSFILLTTLARLAEDFIRARTLKQVWPALCNFLFDSAEKSKNKSSGSAFQYSQLFKLQLCLLQGLGDLALHLQLQEKEVFQMLNAAAPYLSTRQPKPLQESCLKLFHTVTAYDSDAVWLEIMKIDKQMTPMFKDNREYKKNVVSVMEMLTFSKIIIVQNT</sequence>
<dbReference type="Pfam" id="PF21547">
    <property type="entry name" value="TTI1"/>
    <property type="match status" value="1"/>
</dbReference>
<accession>A0AAN9VPN2</accession>
<comment type="caution">
    <text evidence="4">The sequence shown here is derived from an EMBL/GenBank/DDBJ whole genome shotgun (WGS) entry which is preliminary data.</text>
</comment>
<evidence type="ECO:0000259" key="2">
    <source>
        <dbReference type="Pfam" id="PF24181"/>
    </source>
</evidence>
<dbReference type="GO" id="GO:0005737">
    <property type="term" value="C:cytoplasm"/>
    <property type="evidence" value="ECO:0007669"/>
    <property type="project" value="TreeGrafter"/>
</dbReference>
<dbReference type="InterPro" id="IPR011989">
    <property type="entry name" value="ARM-like"/>
</dbReference>
<reference evidence="4 5" key="1">
    <citation type="submission" date="2024-03" db="EMBL/GenBank/DDBJ databases">
        <title>The genome assembly and annotation of the cricket Gryllus longicercus Weissman &amp; Gray.</title>
        <authorList>
            <person name="Szrajer S."/>
            <person name="Gray D."/>
            <person name="Ylla G."/>
        </authorList>
    </citation>
    <scope>NUCLEOTIDE SEQUENCE [LARGE SCALE GENOMIC DNA]</scope>
    <source>
        <strain evidence="4">DAG 2021-001</strain>
        <tissue evidence="4">Whole body minus gut</tissue>
    </source>
</reference>
<dbReference type="Pfam" id="PF24181">
    <property type="entry name" value="TPR_TTI1_C"/>
    <property type="match status" value="1"/>
</dbReference>
<dbReference type="EMBL" id="JAZDUA010000105">
    <property type="protein sequence ID" value="KAK7867953.1"/>
    <property type="molecule type" value="Genomic_DNA"/>
</dbReference>
<dbReference type="Pfam" id="PF24176">
    <property type="entry name" value="TPR_TTI1_2nd"/>
    <property type="match status" value="1"/>
</dbReference>
<keyword evidence="5" id="KW-1185">Reference proteome</keyword>
<dbReference type="InterPro" id="IPR057566">
    <property type="entry name" value="TPR_TTI1_N"/>
</dbReference>
<dbReference type="AlphaFoldDB" id="A0AAN9VPN2"/>